<dbReference type="InterPro" id="IPR019899">
    <property type="entry name" value="Na/solute_symporter_VC_2705"/>
</dbReference>
<dbReference type="CDD" id="cd11480">
    <property type="entry name" value="SLC5sbd_u4"/>
    <property type="match status" value="1"/>
</dbReference>
<keyword evidence="6 8" id="KW-0472">Membrane</keyword>
<feature type="transmembrane region" description="Helical" evidence="8">
    <location>
        <begin position="577"/>
        <end position="598"/>
    </location>
</feature>
<organism evidence="9 10">
    <name type="scientific">Roseateles rivi</name>
    <dbReference type="NCBI Taxonomy" id="3299028"/>
    <lineage>
        <taxon>Bacteria</taxon>
        <taxon>Pseudomonadati</taxon>
        <taxon>Pseudomonadota</taxon>
        <taxon>Betaproteobacteria</taxon>
        <taxon>Burkholderiales</taxon>
        <taxon>Sphaerotilaceae</taxon>
        <taxon>Roseateles</taxon>
    </lineage>
</organism>
<dbReference type="InterPro" id="IPR001734">
    <property type="entry name" value="Na/solute_symporter"/>
</dbReference>
<dbReference type="PANTHER" id="PTHR48086:SF5">
    <property type="entry name" value="NA(+):SOLUTE SYMPORTER (SSF FAMILY)"/>
    <property type="match status" value="1"/>
</dbReference>
<comment type="similarity">
    <text evidence="2 7">Belongs to the sodium:solute symporter (SSF) (TC 2.A.21) family.</text>
</comment>
<evidence type="ECO:0000313" key="10">
    <source>
        <dbReference type="Proteomes" id="UP001606099"/>
    </source>
</evidence>
<proteinExistence type="inferred from homology"/>
<accession>A0ABW7FVW9</accession>
<dbReference type="InterPro" id="IPR050277">
    <property type="entry name" value="Sodium:Solute_Symporter"/>
</dbReference>
<dbReference type="Proteomes" id="UP001606099">
    <property type="component" value="Unassembled WGS sequence"/>
</dbReference>
<dbReference type="InterPro" id="IPR018247">
    <property type="entry name" value="EF_Hand_1_Ca_BS"/>
</dbReference>
<dbReference type="InterPro" id="IPR038377">
    <property type="entry name" value="Na/Glc_symporter_sf"/>
</dbReference>
<evidence type="ECO:0000256" key="7">
    <source>
        <dbReference type="RuleBase" id="RU362091"/>
    </source>
</evidence>
<dbReference type="NCBIfam" id="TIGR03648">
    <property type="entry name" value="Na_symport_lg"/>
    <property type="match status" value="1"/>
</dbReference>
<name>A0ABW7FVW9_9BURK</name>
<comment type="subcellular location">
    <subcellularLocation>
        <location evidence="1">Membrane</location>
        <topology evidence="1">Multi-pass membrane protein</topology>
    </subcellularLocation>
</comment>
<keyword evidence="3" id="KW-0813">Transport</keyword>
<feature type="transmembrane region" description="Helical" evidence="8">
    <location>
        <begin position="417"/>
        <end position="438"/>
    </location>
</feature>
<feature type="transmembrane region" description="Helical" evidence="8">
    <location>
        <begin position="112"/>
        <end position="133"/>
    </location>
</feature>
<feature type="transmembrane region" description="Helical" evidence="8">
    <location>
        <begin position="153"/>
        <end position="175"/>
    </location>
</feature>
<evidence type="ECO:0000256" key="3">
    <source>
        <dbReference type="ARBA" id="ARBA00022448"/>
    </source>
</evidence>
<feature type="transmembrane region" description="Helical" evidence="8">
    <location>
        <begin position="15"/>
        <end position="34"/>
    </location>
</feature>
<feature type="transmembrane region" description="Helical" evidence="8">
    <location>
        <begin position="383"/>
        <end position="405"/>
    </location>
</feature>
<dbReference type="RefSeq" id="WP_394460599.1">
    <property type="nucleotide sequence ID" value="NZ_JBIGHZ010000003.1"/>
</dbReference>
<feature type="transmembrane region" description="Helical" evidence="8">
    <location>
        <begin position="605"/>
        <end position="625"/>
    </location>
</feature>
<comment type="caution">
    <text evidence="9">The sequence shown here is derived from an EMBL/GenBank/DDBJ whole genome shotgun (WGS) entry which is preliminary data.</text>
</comment>
<evidence type="ECO:0000256" key="1">
    <source>
        <dbReference type="ARBA" id="ARBA00004141"/>
    </source>
</evidence>
<evidence type="ECO:0000256" key="6">
    <source>
        <dbReference type="ARBA" id="ARBA00023136"/>
    </source>
</evidence>
<keyword evidence="5 8" id="KW-1133">Transmembrane helix</keyword>
<evidence type="ECO:0000256" key="2">
    <source>
        <dbReference type="ARBA" id="ARBA00006434"/>
    </source>
</evidence>
<dbReference type="Gene3D" id="1.20.1730.10">
    <property type="entry name" value="Sodium/glucose cotransporter"/>
    <property type="match status" value="1"/>
</dbReference>
<dbReference type="Pfam" id="PF00474">
    <property type="entry name" value="SSF"/>
    <property type="match status" value="2"/>
</dbReference>
<dbReference type="PANTHER" id="PTHR48086">
    <property type="entry name" value="SODIUM/PROLINE SYMPORTER-RELATED"/>
    <property type="match status" value="1"/>
</dbReference>
<keyword evidence="4 8" id="KW-0812">Transmembrane</keyword>
<dbReference type="EMBL" id="JBIGHZ010000003">
    <property type="protein sequence ID" value="MFG6448405.1"/>
    <property type="molecule type" value="Genomic_DNA"/>
</dbReference>
<feature type="transmembrane region" description="Helical" evidence="8">
    <location>
        <begin position="43"/>
        <end position="61"/>
    </location>
</feature>
<feature type="transmembrane region" description="Helical" evidence="8">
    <location>
        <begin position="645"/>
        <end position="672"/>
    </location>
</feature>
<feature type="transmembrane region" description="Helical" evidence="8">
    <location>
        <begin position="553"/>
        <end position="571"/>
    </location>
</feature>
<dbReference type="PROSITE" id="PS00018">
    <property type="entry name" value="EF_HAND_1"/>
    <property type="match status" value="1"/>
</dbReference>
<keyword evidence="10" id="KW-1185">Reference proteome</keyword>
<reference evidence="9 10" key="1">
    <citation type="submission" date="2024-08" db="EMBL/GenBank/DDBJ databases">
        <authorList>
            <person name="Lu H."/>
        </authorList>
    </citation>
    <scope>NUCLEOTIDE SEQUENCE [LARGE SCALE GENOMIC DNA]</scope>
    <source>
        <strain evidence="9 10">BYS180W</strain>
    </source>
</reference>
<gene>
    <name evidence="9" type="ORF">ACG0Z6_09125</name>
</gene>
<dbReference type="PROSITE" id="PS50283">
    <property type="entry name" value="NA_SOLUT_SYMP_3"/>
    <property type="match status" value="1"/>
</dbReference>
<evidence type="ECO:0000256" key="8">
    <source>
        <dbReference type="SAM" id="Phobius"/>
    </source>
</evidence>
<protein>
    <submittedName>
        <fullName evidence="9">VC_2705 family sodium/solute symporter</fullName>
    </submittedName>
</protein>
<evidence type="ECO:0000313" key="9">
    <source>
        <dbReference type="EMBL" id="MFG6448405.1"/>
    </source>
</evidence>
<sequence length="693" mass="75160">MYRAPESMPRRRIHWVYLSYCIGLLALVGVLALLEQWGMPKRWIGFCFLAATVLVYASIGVACRSTDPDDYYVAGRRVPAFFNGMATSADWMSAASFLGMSGTLYLLGYGGLAFVLGWTGGFCLVALLIAPYLRRHGQYTVPDFLGARFGSDAVRLVAAGAAVLVSFVYVVAQLYGVGLITMRLTGLSFEIGLFVGLGGVLVCSFLGGMRAVTWTQVAQYTIMILAYLLPVLLLSVKQTGTPWSVWSYAEQLQAVQKHEQQLIQNPAEQAVRALHAQQAREQQSKLEHVPQALAVDRLQASERVSQLKSMQASLAEVQVAEKHRASLPRTEAQAQEQWRQAQLQAQRLSEPLSGMPLHTQAFEGDPKGNAQQRELFERSRLNFVLLVLCLMVGTAGMPHILTRYLTTPSVAQTRSSVAWSMLLICLLYVTAPALAVMLKLEVFGSVVGLPMAELPQWMHQWMRTDQSLLSVQDLNGDGVLQFGELHLSGDIVMLLLPELSGLPYVVSGLVAAGGLAAALSTADGLLLTISSAFTHDTYHRVINPKARATRRVMMAKSVLLMAAVLAATVAAHKPADILQLVGYAFSIAGATFVPALVLGIFWSRATWLGALCAMLSGLGLTLYYLASQHRGLRQALGVSGDPQLWWGVAPMSAGVFGVVCGVLVLVLVSLAFPAARGERQRATQFLAQVRGHG</sequence>
<evidence type="ECO:0000256" key="4">
    <source>
        <dbReference type="ARBA" id="ARBA00022692"/>
    </source>
</evidence>
<feature type="transmembrane region" description="Helical" evidence="8">
    <location>
        <begin position="187"/>
        <end position="211"/>
    </location>
</feature>
<feature type="transmembrane region" description="Helical" evidence="8">
    <location>
        <begin position="217"/>
        <end position="236"/>
    </location>
</feature>
<evidence type="ECO:0000256" key="5">
    <source>
        <dbReference type="ARBA" id="ARBA00022989"/>
    </source>
</evidence>